<dbReference type="PANTHER" id="PTHR36206">
    <property type="entry name" value="ASPERCRYPTIN BIOSYNTHESIS CLUSTER-SPECIFIC TRANSCRIPTION REGULATOR ATNN-RELATED"/>
    <property type="match status" value="1"/>
</dbReference>
<dbReference type="GO" id="GO:0000981">
    <property type="term" value="F:DNA-binding transcription factor activity, RNA polymerase II-specific"/>
    <property type="evidence" value="ECO:0007669"/>
    <property type="project" value="InterPro"/>
</dbReference>
<proteinExistence type="predicted"/>
<keyword evidence="2" id="KW-0862">Zinc</keyword>
<keyword evidence="3" id="KW-0805">Transcription regulation</keyword>
<dbReference type="SUPFAM" id="SSF57701">
    <property type="entry name" value="Zn2/Cys6 DNA-binding domain"/>
    <property type="match status" value="1"/>
</dbReference>
<keyword evidence="1" id="KW-0479">Metal-binding</keyword>
<dbReference type="GeneID" id="25310578"/>
<name>A0A0D2EPQ2_9EURO</name>
<dbReference type="Gene3D" id="4.10.240.10">
    <property type="entry name" value="Zn(2)-C6 fungal-type DNA-binding domain"/>
    <property type="match status" value="1"/>
</dbReference>
<dbReference type="OrthoDB" id="2593732at2759"/>
<dbReference type="InterPro" id="IPR021858">
    <property type="entry name" value="Fun_TF"/>
</dbReference>
<dbReference type="Pfam" id="PF11951">
    <property type="entry name" value="Fungal_trans_2"/>
    <property type="match status" value="1"/>
</dbReference>
<dbReference type="EMBL" id="KN846975">
    <property type="protein sequence ID" value="KIW76342.1"/>
    <property type="molecule type" value="Genomic_DNA"/>
</dbReference>
<accession>A0A0D2EPQ2</accession>
<evidence type="ECO:0000313" key="9">
    <source>
        <dbReference type="Proteomes" id="UP000053029"/>
    </source>
</evidence>
<dbReference type="STRING" id="1442368.A0A0D2EPQ2"/>
<keyword evidence="4" id="KW-0238">DNA-binding</keyword>
<dbReference type="GO" id="GO:0003677">
    <property type="term" value="F:DNA binding"/>
    <property type="evidence" value="ECO:0007669"/>
    <property type="project" value="UniProtKB-KW"/>
</dbReference>
<dbReference type="PANTHER" id="PTHR36206:SF12">
    <property type="entry name" value="ASPERCRYPTIN BIOSYNTHESIS CLUSTER-SPECIFIC TRANSCRIPTION REGULATOR ATNN-RELATED"/>
    <property type="match status" value="1"/>
</dbReference>
<feature type="domain" description="Zn(2)-C6 fungal-type" evidence="7">
    <location>
        <begin position="52"/>
        <end position="79"/>
    </location>
</feature>
<dbReference type="HOGENOM" id="CLU_011409_6_0_1"/>
<evidence type="ECO:0000256" key="1">
    <source>
        <dbReference type="ARBA" id="ARBA00022723"/>
    </source>
</evidence>
<dbReference type="Pfam" id="PF00172">
    <property type="entry name" value="Zn_clus"/>
    <property type="match status" value="1"/>
</dbReference>
<dbReference type="CDD" id="cd00067">
    <property type="entry name" value="GAL4"/>
    <property type="match status" value="1"/>
</dbReference>
<dbReference type="Proteomes" id="UP000053029">
    <property type="component" value="Unassembled WGS sequence"/>
</dbReference>
<organism evidence="8 9">
    <name type="scientific">Fonsecaea pedrosoi CBS 271.37</name>
    <dbReference type="NCBI Taxonomy" id="1442368"/>
    <lineage>
        <taxon>Eukaryota</taxon>
        <taxon>Fungi</taxon>
        <taxon>Dikarya</taxon>
        <taxon>Ascomycota</taxon>
        <taxon>Pezizomycotina</taxon>
        <taxon>Eurotiomycetes</taxon>
        <taxon>Chaetothyriomycetidae</taxon>
        <taxon>Chaetothyriales</taxon>
        <taxon>Herpotrichiellaceae</taxon>
        <taxon>Fonsecaea</taxon>
    </lineage>
</organism>
<sequence>MPSTKQVKHRAYTRTGCKTCNLACTEIQRALAVVAPLYTKPLLAPLIDNNRRIRKVKCDETKPQCQRCLARGRTCDGYVEVTTERGKTGSFTFVNYLNHGPSLSEALFLQDTRQRRAFEFYQLRSSLELCGPFQEETEVWNRLLLQAAYHEPAIRHAVCALGGFHQEYEDEALHASGFLRTGLEQYSSAIKALVAANEDLRCMEVTLIACIVFTFCELLQGHLGSAKAHVHSGLKLLDTYGAVSRELDRVGVSNANQQRPYFPLSTLTILFRRLERQLAEIGQQTVHTARHSLGSPPPHLPDRFQSIAAATESLEIIVDRLTGVTLEATTKQLVKSSSEMAALRDTWYLPLSQQLDHWKKAFDRISSPDSTRSPAQANHHREAALILRLWYLVSRLFLLLDSPNEVMDYDGCMPIFRSMVDVAEELLHVQNTGGHESTLSTTKPRKRKKTPAPIIEAFVGLKPKCDPCELERVEDKDFGTLRPSYFSRLPILNKAVFTCTALSPVPPVFLIATRCREPKLRRQALQILSKFNRRDGFWDSNLAAVCAEATLYSEELHTTDLHDQRGKGGVLMETGSAQQIPATARIYGIQPQFGEGRSLTLEFLKASPQAKVEQHSEMSHQY</sequence>
<evidence type="ECO:0000256" key="2">
    <source>
        <dbReference type="ARBA" id="ARBA00022833"/>
    </source>
</evidence>
<evidence type="ECO:0000256" key="6">
    <source>
        <dbReference type="ARBA" id="ARBA00023242"/>
    </source>
</evidence>
<evidence type="ECO:0000256" key="3">
    <source>
        <dbReference type="ARBA" id="ARBA00023015"/>
    </source>
</evidence>
<evidence type="ECO:0000313" key="8">
    <source>
        <dbReference type="EMBL" id="KIW76342.1"/>
    </source>
</evidence>
<keyword evidence="5" id="KW-0804">Transcription</keyword>
<dbReference type="InterPro" id="IPR036864">
    <property type="entry name" value="Zn2-C6_fun-type_DNA-bd_sf"/>
</dbReference>
<dbReference type="AlphaFoldDB" id="A0A0D2EPQ2"/>
<dbReference type="VEuPathDB" id="FungiDB:Z517_11088"/>
<dbReference type="InterPro" id="IPR001138">
    <property type="entry name" value="Zn2Cys6_DnaBD"/>
</dbReference>
<evidence type="ECO:0000259" key="7">
    <source>
        <dbReference type="Pfam" id="PF00172"/>
    </source>
</evidence>
<gene>
    <name evidence="8" type="ORF">Z517_11088</name>
</gene>
<dbReference type="GO" id="GO:0008270">
    <property type="term" value="F:zinc ion binding"/>
    <property type="evidence" value="ECO:0007669"/>
    <property type="project" value="InterPro"/>
</dbReference>
<evidence type="ECO:0000256" key="4">
    <source>
        <dbReference type="ARBA" id="ARBA00023125"/>
    </source>
</evidence>
<dbReference type="InterPro" id="IPR052360">
    <property type="entry name" value="Transcr_Regulatory_Proteins"/>
</dbReference>
<protein>
    <recommendedName>
        <fullName evidence="7">Zn(2)-C6 fungal-type domain-containing protein</fullName>
    </recommendedName>
</protein>
<keyword evidence="9" id="KW-1185">Reference proteome</keyword>
<evidence type="ECO:0000256" key="5">
    <source>
        <dbReference type="ARBA" id="ARBA00023163"/>
    </source>
</evidence>
<dbReference type="RefSeq" id="XP_013280150.1">
    <property type="nucleotide sequence ID" value="XM_013424696.1"/>
</dbReference>
<reference evidence="8 9" key="1">
    <citation type="submission" date="2015-01" db="EMBL/GenBank/DDBJ databases">
        <title>The Genome Sequence of Fonsecaea pedrosoi CBS 271.37.</title>
        <authorList>
            <consortium name="The Broad Institute Genomics Platform"/>
            <person name="Cuomo C."/>
            <person name="de Hoog S."/>
            <person name="Gorbushina A."/>
            <person name="Stielow B."/>
            <person name="Teixiera M."/>
            <person name="Abouelleil A."/>
            <person name="Chapman S.B."/>
            <person name="Priest M."/>
            <person name="Young S.K."/>
            <person name="Wortman J."/>
            <person name="Nusbaum C."/>
            <person name="Birren B."/>
        </authorList>
    </citation>
    <scope>NUCLEOTIDE SEQUENCE [LARGE SCALE GENOMIC DNA]</scope>
    <source>
        <strain evidence="8 9">CBS 271.37</strain>
    </source>
</reference>
<keyword evidence="6" id="KW-0539">Nucleus</keyword>